<reference evidence="3" key="1">
    <citation type="submission" date="2019-02" db="EMBL/GenBank/DDBJ databases">
        <title>Draft genome sequence of Enterococcus sp. Gos25-1.</title>
        <authorList>
            <person name="Tanaka N."/>
            <person name="Shiwa Y."/>
            <person name="Fujita N."/>
        </authorList>
    </citation>
    <scope>NUCLEOTIDE SEQUENCE [LARGE SCALE GENOMIC DNA]</scope>
    <source>
        <strain evidence="3">Gos25-1</strain>
    </source>
</reference>
<feature type="transmembrane region" description="Helical" evidence="1">
    <location>
        <begin position="63"/>
        <end position="81"/>
    </location>
</feature>
<evidence type="ECO:0000313" key="2">
    <source>
        <dbReference type="EMBL" id="GCF95172.1"/>
    </source>
</evidence>
<keyword evidence="1" id="KW-1133">Transmembrane helix</keyword>
<keyword evidence="3" id="KW-1185">Reference proteome</keyword>
<dbReference type="EMBL" id="BJCC01000028">
    <property type="protein sequence ID" value="GCF95172.1"/>
    <property type="molecule type" value="Genomic_DNA"/>
</dbReference>
<evidence type="ECO:0008006" key="4">
    <source>
        <dbReference type="Google" id="ProtNLM"/>
    </source>
</evidence>
<dbReference type="RefSeq" id="WP_146623571.1">
    <property type="nucleotide sequence ID" value="NZ_BJCC01000028.1"/>
</dbReference>
<dbReference type="PROSITE" id="PS51257">
    <property type="entry name" value="PROKAR_LIPOPROTEIN"/>
    <property type="match status" value="1"/>
</dbReference>
<gene>
    <name evidence="2" type="ORF">NRIC_30630</name>
</gene>
<name>A0A4P5PHP7_9ENTE</name>
<feature type="transmembrane region" description="Helical" evidence="1">
    <location>
        <begin position="12"/>
        <end position="28"/>
    </location>
</feature>
<sequence length="82" mass="9634">MISKKNRQMIHFTMLAFILVILSCFRGFSPLSDWLAVVYWTAYILIDYRSVDNPGIFKTRKHNLLFNLLVLVLLLLVVLYVN</sequence>
<dbReference type="AlphaFoldDB" id="A0A4P5PHP7"/>
<feature type="transmembrane region" description="Helical" evidence="1">
    <location>
        <begin position="34"/>
        <end position="51"/>
    </location>
</feature>
<evidence type="ECO:0000256" key="1">
    <source>
        <dbReference type="SAM" id="Phobius"/>
    </source>
</evidence>
<proteinExistence type="predicted"/>
<keyword evidence="1" id="KW-0812">Transmembrane</keyword>
<protein>
    <recommendedName>
        <fullName evidence="4">Lipoprotein</fullName>
    </recommendedName>
</protein>
<accession>A0A4P5PHP7</accession>
<comment type="caution">
    <text evidence="2">The sequence shown here is derived from an EMBL/GenBank/DDBJ whole genome shotgun (WGS) entry which is preliminary data.</text>
</comment>
<keyword evidence="1" id="KW-0472">Membrane</keyword>
<dbReference type="Proteomes" id="UP000290567">
    <property type="component" value="Unassembled WGS sequence"/>
</dbReference>
<evidence type="ECO:0000313" key="3">
    <source>
        <dbReference type="Proteomes" id="UP000290567"/>
    </source>
</evidence>
<organism evidence="2 3">
    <name type="scientific">Enterococcus florum</name>
    <dbReference type="NCBI Taxonomy" id="2480627"/>
    <lineage>
        <taxon>Bacteria</taxon>
        <taxon>Bacillati</taxon>
        <taxon>Bacillota</taxon>
        <taxon>Bacilli</taxon>
        <taxon>Lactobacillales</taxon>
        <taxon>Enterococcaceae</taxon>
        <taxon>Enterococcus</taxon>
    </lineage>
</organism>